<dbReference type="Pfam" id="PF00854">
    <property type="entry name" value="PTR2"/>
    <property type="match status" value="1"/>
</dbReference>
<dbReference type="SUPFAM" id="SSF103473">
    <property type="entry name" value="MFS general substrate transporter"/>
    <property type="match status" value="1"/>
</dbReference>
<dbReference type="PANTHER" id="PTHR23517:SF15">
    <property type="entry name" value="PROTON-DEPENDENT OLIGOPEPTIDE FAMILY TRANSPORT PROTEIN"/>
    <property type="match status" value="1"/>
</dbReference>
<organism evidence="9 10">
    <name type="scientific">Undibacterium umbellatum</name>
    <dbReference type="NCBI Taxonomy" id="2762300"/>
    <lineage>
        <taxon>Bacteria</taxon>
        <taxon>Pseudomonadati</taxon>
        <taxon>Pseudomonadota</taxon>
        <taxon>Betaproteobacteria</taxon>
        <taxon>Burkholderiales</taxon>
        <taxon>Oxalobacteraceae</taxon>
        <taxon>Undibacterium</taxon>
    </lineage>
</organism>
<proteinExistence type="predicted"/>
<evidence type="ECO:0000313" key="10">
    <source>
        <dbReference type="Proteomes" id="UP000646911"/>
    </source>
</evidence>
<feature type="transmembrane region" description="Helical" evidence="8">
    <location>
        <begin position="51"/>
        <end position="75"/>
    </location>
</feature>
<feature type="transmembrane region" description="Helical" evidence="8">
    <location>
        <begin position="385"/>
        <end position="407"/>
    </location>
</feature>
<feature type="transmembrane region" description="Helical" evidence="8">
    <location>
        <begin position="248"/>
        <end position="267"/>
    </location>
</feature>
<evidence type="ECO:0000313" key="9">
    <source>
        <dbReference type="EMBL" id="MBC3909930.1"/>
    </source>
</evidence>
<keyword evidence="6 8" id="KW-1133">Transmembrane helix</keyword>
<evidence type="ECO:0000256" key="8">
    <source>
        <dbReference type="SAM" id="Phobius"/>
    </source>
</evidence>
<evidence type="ECO:0000256" key="1">
    <source>
        <dbReference type="ARBA" id="ARBA00004651"/>
    </source>
</evidence>
<keyword evidence="7 8" id="KW-0472">Membrane</keyword>
<keyword evidence="3" id="KW-1003">Cell membrane</keyword>
<feature type="transmembrane region" description="Helical" evidence="8">
    <location>
        <begin position="117"/>
        <end position="135"/>
    </location>
</feature>
<feature type="transmembrane region" description="Helical" evidence="8">
    <location>
        <begin position="205"/>
        <end position="227"/>
    </location>
</feature>
<dbReference type="EMBL" id="JACOFX010000013">
    <property type="protein sequence ID" value="MBC3909930.1"/>
    <property type="molecule type" value="Genomic_DNA"/>
</dbReference>
<dbReference type="PANTHER" id="PTHR23517">
    <property type="entry name" value="RESISTANCE PROTEIN MDTM, PUTATIVE-RELATED-RELATED"/>
    <property type="match status" value="1"/>
</dbReference>
<evidence type="ECO:0000256" key="5">
    <source>
        <dbReference type="ARBA" id="ARBA00022856"/>
    </source>
</evidence>
<dbReference type="InterPro" id="IPR050171">
    <property type="entry name" value="MFS_Transporters"/>
</dbReference>
<evidence type="ECO:0000256" key="6">
    <source>
        <dbReference type="ARBA" id="ARBA00022989"/>
    </source>
</evidence>
<feature type="transmembrane region" description="Helical" evidence="8">
    <location>
        <begin position="349"/>
        <end position="369"/>
    </location>
</feature>
<keyword evidence="5" id="KW-0571">Peptide transport</keyword>
<feature type="transmembrane region" description="Helical" evidence="8">
    <location>
        <begin position="179"/>
        <end position="199"/>
    </location>
</feature>
<dbReference type="InterPro" id="IPR005279">
    <property type="entry name" value="Dipep/tripep_permease"/>
</dbReference>
<comment type="subcellular location">
    <subcellularLocation>
        <location evidence="1">Cell membrane</location>
        <topology evidence="1">Multi-pass membrane protein</topology>
    </subcellularLocation>
</comment>
<dbReference type="Proteomes" id="UP000646911">
    <property type="component" value="Unassembled WGS sequence"/>
</dbReference>
<feature type="transmembrane region" description="Helical" evidence="8">
    <location>
        <begin position="306"/>
        <end position="324"/>
    </location>
</feature>
<dbReference type="NCBIfam" id="TIGR00924">
    <property type="entry name" value="yjdL_sub1_fam"/>
    <property type="match status" value="1"/>
</dbReference>
<comment type="caution">
    <text evidence="9">The sequence shown here is derived from an EMBL/GenBank/DDBJ whole genome shotgun (WGS) entry which is preliminary data.</text>
</comment>
<evidence type="ECO:0000256" key="7">
    <source>
        <dbReference type="ARBA" id="ARBA00023136"/>
    </source>
</evidence>
<feature type="transmembrane region" description="Helical" evidence="8">
    <location>
        <begin position="141"/>
        <end position="163"/>
    </location>
</feature>
<accession>A0ABR6ZDW7</accession>
<dbReference type="InterPro" id="IPR000109">
    <property type="entry name" value="POT_fam"/>
</dbReference>
<keyword evidence="4 8" id="KW-0812">Transmembrane</keyword>
<keyword evidence="10" id="KW-1185">Reference proteome</keyword>
<protein>
    <submittedName>
        <fullName evidence="9">MFS transporter</fullName>
    </submittedName>
</protein>
<evidence type="ECO:0000256" key="3">
    <source>
        <dbReference type="ARBA" id="ARBA00022475"/>
    </source>
</evidence>
<dbReference type="Gene3D" id="1.20.1250.20">
    <property type="entry name" value="MFS general substrate transporter like domains"/>
    <property type="match status" value="1"/>
</dbReference>
<keyword evidence="5" id="KW-0653">Protein transport</keyword>
<feature type="transmembrane region" description="Helical" evidence="8">
    <location>
        <begin position="450"/>
        <end position="470"/>
    </location>
</feature>
<feature type="transmembrane region" description="Helical" evidence="8">
    <location>
        <begin position="273"/>
        <end position="294"/>
    </location>
</feature>
<evidence type="ECO:0000256" key="2">
    <source>
        <dbReference type="ARBA" id="ARBA00022448"/>
    </source>
</evidence>
<feature type="transmembrane region" description="Helical" evidence="8">
    <location>
        <begin position="87"/>
        <end position="110"/>
    </location>
</feature>
<feature type="transmembrane region" description="Helical" evidence="8">
    <location>
        <begin position="413"/>
        <end position="438"/>
    </location>
</feature>
<keyword evidence="2" id="KW-0813">Transport</keyword>
<gene>
    <name evidence="9" type="ORF">H8L47_20385</name>
</gene>
<dbReference type="InterPro" id="IPR036259">
    <property type="entry name" value="MFS_trans_sf"/>
</dbReference>
<feature type="transmembrane region" description="Helical" evidence="8">
    <location>
        <begin position="490"/>
        <end position="513"/>
    </location>
</feature>
<reference evidence="9 10" key="1">
    <citation type="submission" date="2020-08" db="EMBL/GenBank/DDBJ databases">
        <title>Novel species isolated from subtropical streams in China.</title>
        <authorList>
            <person name="Lu H."/>
        </authorList>
    </citation>
    <scope>NUCLEOTIDE SEQUENCE [LARGE SCALE GENOMIC DNA]</scope>
    <source>
        <strain evidence="9 10">NL8W</strain>
    </source>
</reference>
<evidence type="ECO:0000256" key="4">
    <source>
        <dbReference type="ARBA" id="ARBA00022692"/>
    </source>
</evidence>
<sequence>MILPYSCLIEIIYTNCPVFGFSLHYNACQTTTLEPTLSTIKQRLAAVPEGAGALFFIQIFATLGFAILYSTLVLYATKKLGFTVKDATAIMGVFGAFNYGLHLFGGYLAGRFISNRNLFVGGMILQVIGCATISAGTSATLYWGLAFFLTGSGLNVTCLNLMLTQRFKPEDNRRESAFLWNYAGMNLGFFIGFTAAGYYQLQEDYASLFIFATIGNFIAIVLSVANWRRLCDLNTTLLDVTASQFRKRFVVGLAVMIGLVPLVEFMLHRAAMTGNLVMIVSVAIAVIFIFLTIIHKERRERNNMTAYVLLTLGSLVFWTLYQMAPMGLQLFAVNNVDRMVWGYEVAPQWIQNINSFVIMFGGPLMAMLFDRLRAKGWNIDIPRQFSAALVIIGLGFLVLPIGIAGAAGNGMVAFKWIFISYILQSIAELLISPIGYAMIGKLAPRQYQGVMMGTWMLVTGTASILASHFSGLIPEATEGLASSTNPTYSYIFSLLGWGSVGVGILLIIMIPVLRKLITDGPAKTTPAATNPAVQAEPA</sequence>
<name>A0ABR6ZDW7_9BURK</name>